<dbReference type="InterPro" id="IPR003891">
    <property type="entry name" value="Initiation_fac_eIF4g_MI"/>
</dbReference>
<dbReference type="AlphaFoldDB" id="A0AA88H3K9"/>
<dbReference type="SMART" id="SM00515">
    <property type="entry name" value="eIF5C"/>
    <property type="match status" value="1"/>
</dbReference>
<evidence type="ECO:0000256" key="3">
    <source>
        <dbReference type="ARBA" id="ARBA00022491"/>
    </source>
</evidence>
<dbReference type="InterPro" id="IPR003890">
    <property type="entry name" value="MIF4G-like_typ-3"/>
</dbReference>
<comment type="subunit">
    <text evidence="13">Interacts with the serine/threonine protein kinases MKNK1 and MKNK2. Binds EIF4A and EIF3. Interacts with MIF4GD. Interacts with DAZAP2.</text>
</comment>
<dbReference type="Pfam" id="PF02847">
    <property type="entry name" value="MA3"/>
    <property type="match status" value="1"/>
</dbReference>
<keyword evidence="3" id="KW-0678">Repressor</keyword>
<sequence>MKAYFCLTRSINIRPVLGFTKRQALVYNDMVKTWRRDEQRSLSTSSSVPNRRWIPPSVIKRDALHHDDKRDLTFRKVRGILNKLTPERFEKLSEDLLSLGLNSEVILKGVILLIFDKALDEPKYSSMYARLCKKLQERAPNFETPNSPSTFCKLLLNCCRAEFENRTKASDYYEKQNGVLTADEEEERAVAKRKMLGNIKFMGELGKLEMLQSCILHKCIQQLLEKRSRGGLREMAENLECLTQIIMTCGRILDTDKAKSLMDQYFDRMSQLSVNEALPSRIRFMLQNAIDLRRNGWVPRILANAEGPKTIQQIREDAARDIGVFIPPNTGGRGPPPMVPIMEPNYDLFPRKGFSDVFGGMPLGLGMGPGTINGDDFGISNGYHFDNRQGHRPRNSYSMQPNQNHFVGRGGGHRYQRNPLGTGYEPSAPYSAQNQNSSTNGKDLPPRFQKMSLAPRGGSPQEEILLKPPPMTLRPKVGMLPPSAILNSQNNATLELPNGPGFHKSLAPLNSIQKDPPIIIKQASSEKKSNKKGPSKEEIHKKVDHFFQAAIALKDMDEVVLLWRDMKIPERFATNSIAHMMISALHKSNSERDAVSKIILKLKRDAIIGPNHLFESYKEILTSLSLLEVEVPRVKSYVAGYIARSVNDEILTLSEVATPLEAGAHFPLFLLTLQQLSKIMDKDKLYQLFINSKISLLSMLPEIDRTGEKLAELLDDRGLSFLFPLMRIQTDLWKQIQVESSPQLFYKWIKDNVDAGQHSSPGFISSLMTVIVKYITQESGSAECGEAGNDKMKGVFEKEKELLEKYRPVLGSFLNDQVQLEITALYALQSFIHGLQFPKGMLLRWFRNLYDMEIIEEEAFLKWKEDLKTDVPGKGKALFQ</sequence>
<keyword evidence="9" id="KW-0648">Protein biosynthesis</keyword>
<accession>A0AA88H3K9</accession>
<feature type="non-terminal residue" evidence="17">
    <location>
        <position position="1"/>
    </location>
</feature>
<dbReference type="GO" id="GO:0006417">
    <property type="term" value="P:regulation of translation"/>
    <property type="evidence" value="ECO:0007669"/>
    <property type="project" value="UniProtKB-KW"/>
</dbReference>
<gene>
    <name evidence="17" type="ORF">QYM36_017685</name>
</gene>
<feature type="compositionally biased region" description="Polar residues" evidence="14">
    <location>
        <begin position="430"/>
        <end position="441"/>
    </location>
</feature>
<dbReference type="InterPro" id="IPR003307">
    <property type="entry name" value="W2_domain"/>
</dbReference>
<feature type="compositionally biased region" description="Polar residues" evidence="14">
    <location>
        <begin position="395"/>
        <end position="405"/>
    </location>
</feature>
<keyword evidence="2" id="KW-0488">Methylation</keyword>
<dbReference type="PANTHER" id="PTHR23253">
    <property type="entry name" value="EUKARYOTIC TRANSLATION INITIATION FACTOR 4 GAMMA"/>
    <property type="match status" value="1"/>
</dbReference>
<keyword evidence="6" id="KW-0597">Phosphoprotein</keyword>
<proteinExistence type="inferred from homology"/>
<dbReference type="CDD" id="cd11559">
    <property type="entry name" value="W2_eIF4G1_like"/>
    <property type="match status" value="1"/>
</dbReference>
<comment type="caution">
    <text evidence="17">The sequence shown here is derived from an EMBL/GenBank/DDBJ whole genome shotgun (WGS) entry which is preliminary data.</text>
</comment>
<dbReference type="SUPFAM" id="SSF48371">
    <property type="entry name" value="ARM repeat"/>
    <property type="match status" value="3"/>
</dbReference>
<dbReference type="PROSITE" id="PS51363">
    <property type="entry name" value="W2"/>
    <property type="match status" value="1"/>
</dbReference>
<dbReference type="PROSITE" id="PS51366">
    <property type="entry name" value="MI"/>
    <property type="match status" value="1"/>
</dbReference>
<dbReference type="GO" id="GO:0003729">
    <property type="term" value="F:mRNA binding"/>
    <property type="evidence" value="ECO:0007669"/>
    <property type="project" value="TreeGrafter"/>
</dbReference>
<evidence type="ECO:0000313" key="17">
    <source>
        <dbReference type="EMBL" id="KAK2703988.1"/>
    </source>
</evidence>
<evidence type="ECO:0000256" key="1">
    <source>
        <dbReference type="ARBA" id="ARBA00005775"/>
    </source>
</evidence>
<dbReference type="InterPro" id="IPR016024">
    <property type="entry name" value="ARM-type_fold"/>
</dbReference>
<keyword evidence="5" id="KW-0396">Initiation factor</keyword>
<keyword evidence="7" id="KW-0832">Ubl conjugation</keyword>
<evidence type="ECO:0000256" key="5">
    <source>
        <dbReference type="ARBA" id="ARBA00022540"/>
    </source>
</evidence>
<dbReference type="Proteomes" id="UP001187531">
    <property type="component" value="Unassembled WGS sequence"/>
</dbReference>
<feature type="domain" description="W2" evidence="15">
    <location>
        <begin position="715"/>
        <end position="880"/>
    </location>
</feature>
<keyword evidence="4" id="KW-1017">Isopeptide bond</keyword>
<keyword evidence="18" id="KW-1185">Reference proteome</keyword>
<dbReference type="Pfam" id="PF02854">
    <property type="entry name" value="MIF4G"/>
    <property type="match status" value="1"/>
</dbReference>
<evidence type="ECO:0000256" key="12">
    <source>
        <dbReference type="ARBA" id="ARBA00040449"/>
    </source>
</evidence>
<dbReference type="GO" id="GO:0016281">
    <property type="term" value="C:eukaryotic translation initiation factor 4F complex"/>
    <property type="evidence" value="ECO:0007669"/>
    <property type="project" value="TreeGrafter"/>
</dbReference>
<organism evidence="17 18">
    <name type="scientific">Artemia franciscana</name>
    <name type="common">Brine shrimp</name>
    <name type="synonym">Artemia sanfranciscana</name>
    <dbReference type="NCBI Taxonomy" id="6661"/>
    <lineage>
        <taxon>Eukaryota</taxon>
        <taxon>Metazoa</taxon>
        <taxon>Ecdysozoa</taxon>
        <taxon>Arthropoda</taxon>
        <taxon>Crustacea</taxon>
        <taxon>Branchiopoda</taxon>
        <taxon>Anostraca</taxon>
        <taxon>Artemiidae</taxon>
        <taxon>Artemia</taxon>
    </lineage>
</organism>
<dbReference type="EMBL" id="JAVRJZ010000051">
    <property type="protein sequence ID" value="KAK2703988.1"/>
    <property type="molecule type" value="Genomic_DNA"/>
</dbReference>
<evidence type="ECO:0000256" key="8">
    <source>
        <dbReference type="ARBA" id="ARBA00022845"/>
    </source>
</evidence>
<evidence type="ECO:0000256" key="10">
    <source>
        <dbReference type="ARBA" id="ARBA00022990"/>
    </source>
</evidence>
<evidence type="ECO:0000256" key="2">
    <source>
        <dbReference type="ARBA" id="ARBA00022481"/>
    </source>
</evidence>
<evidence type="ECO:0000259" key="16">
    <source>
        <dbReference type="PROSITE" id="PS51366"/>
    </source>
</evidence>
<keyword evidence="8" id="KW-0810">Translation regulation</keyword>
<keyword evidence="10" id="KW-0007">Acetylation</keyword>
<dbReference type="SMART" id="SM00544">
    <property type="entry name" value="MA3"/>
    <property type="match status" value="1"/>
</dbReference>
<comment type="similarity">
    <text evidence="1">Belongs to the eukaryotic initiation factor 4G family.</text>
</comment>
<comment type="function">
    <text evidence="11">Appears to play a role in the switch from cap-dependent to IRES-mediated translation during mitosis, apoptosis and viral infection. Cleaved by some caspases and viral proteases.</text>
</comment>
<evidence type="ECO:0000256" key="6">
    <source>
        <dbReference type="ARBA" id="ARBA00022553"/>
    </source>
</evidence>
<evidence type="ECO:0000259" key="15">
    <source>
        <dbReference type="PROSITE" id="PS51363"/>
    </source>
</evidence>
<evidence type="ECO:0000256" key="11">
    <source>
        <dbReference type="ARBA" id="ARBA00037759"/>
    </source>
</evidence>
<reference evidence="17" key="1">
    <citation type="submission" date="2023-07" db="EMBL/GenBank/DDBJ databases">
        <title>Chromosome-level genome assembly of Artemia franciscana.</title>
        <authorList>
            <person name="Jo E."/>
        </authorList>
    </citation>
    <scope>NUCLEOTIDE SEQUENCE</scope>
    <source>
        <tissue evidence="17">Whole body</tissue>
    </source>
</reference>
<dbReference type="PANTHER" id="PTHR23253:SF9">
    <property type="entry name" value="EUKARYOTIC TRANSLATION INITIATION FACTOR 4 GAMMA 2"/>
    <property type="match status" value="1"/>
</dbReference>
<dbReference type="FunFam" id="1.25.40.180:FF:000061">
    <property type="entry name" value="Eukaryotic translation initiation factor 4 gamma 2"/>
    <property type="match status" value="1"/>
</dbReference>
<name>A0AA88H3K9_ARTSF</name>
<protein>
    <recommendedName>
        <fullName evidence="12">Eukaryotic translation initiation factor 4 gamma 2</fullName>
    </recommendedName>
</protein>
<feature type="domain" description="MI" evidence="16">
    <location>
        <begin position="538"/>
        <end position="661"/>
    </location>
</feature>
<feature type="region of interest" description="Disordered" evidence="14">
    <location>
        <begin position="383"/>
        <end position="468"/>
    </location>
</feature>
<dbReference type="SMART" id="SM00543">
    <property type="entry name" value="MIF4G"/>
    <property type="match status" value="1"/>
</dbReference>
<evidence type="ECO:0000256" key="7">
    <source>
        <dbReference type="ARBA" id="ARBA00022843"/>
    </source>
</evidence>
<dbReference type="GO" id="GO:0003743">
    <property type="term" value="F:translation initiation factor activity"/>
    <property type="evidence" value="ECO:0007669"/>
    <property type="project" value="UniProtKB-KW"/>
</dbReference>
<evidence type="ECO:0000256" key="13">
    <source>
        <dbReference type="ARBA" id="ARBA00046720"/>
    </source>
</evidence>
<dbReference type="Pfam" id="PF02020">
    <property type="entry name" value="W2"/>
    <property type="match status" value="1"/>
</dbReference>
<dbReference type="Gene3D" id="1.25.40.180">
    <property type="match status" value="3"/>
</dbReference>
<evidence type="ECO:0000256" key="9">
    <source>
        <dbReference type="ARBA" id="ARBA00022917"/>
    </source>
</evidence>
<evidence type="ECO:0000256" key="4">
    <source>
        <dbReference type="ARBA" id="ARBA00022499"/>
    </source>
</evidence>
<evidence type="ECO:0000313" key="18">
    <source>
        <dbReference type="Proteomes" id="UP001187531"/>
    </source>
</evidence>
<evidence type="ECO:0000256" key="14">
    <source>
        <dbReference type="SAM" id="MobiDB-lite"/>
    </source>
</evidence>